<evidence type="ECO:0000313" key="10">
    <source>
        <dbReference type="Proteomes" id="UP000231279"/>
    </source>
</evidence>
<proteinExistence type="inferred from homology"/>
<evidence type="ECO:0000259" key="8">
    <source>
        <dbReference type="Pfam" id="PF14416"/>
    </source>
</evidence>
<dbReference type="GO" id="GO:0016413">
    <property type="term" value="F:O-acetyltransferase activity"/>
    <property type="evidence" value="ECO:0007669"/>
    <property type="project" value="InterPro"/>
</dbReference>
<comment type="caution">
    <text evidence="9">The sequence shown here is derived from an EMBL/GenBank/DDBJ whole genome shotgun (WGS) entry which is preliminary data.</text>
</comment>
<comment type="subcellular location">
    <subcellularLocation>
        <location evidence="1">Membrane</location>
        <topology evidence="1">Single-pass membrane protein</topology>
    </subcellularLocation>
</comment>
<keyword evidence="10" id="KW-1185">Reference proteome</keyword>
<dbReference type="Proteomes" id="UP000231279">
    <property type="component" value="Unassembled WGS sequence"/>
</dbReference>
<sequence>MPMKYKNNEESKCNISPLVIALIVLSLLGVFAFTKDIILVAKITLRWSDFHFLRGEAQEKQAIFLDSTPKAQVNQIPESVNIETYSTAEKQIGEDEDDERTELPPEGCDLSKGKWVFDDVTRPLYKEEECEFLTAQVTCVRNGRLDTVYQKWRWQPHDCSLPKFKARLLLEKLRGKRLLFVGDSLNRNQWESMVCLLQSAIPPGKATWKTGAPFSVFSIQDYNATVEFYWAPFLVESNSDDPRNHSISQRIIMPESISKHGIHWKTADFLVFNTYIWWMNNHTIKVLRGSFDEGSVEYDEIQRSTAYERVLTTWAKWLMDNIDHNRTLSFFISMSPLHQQSSNWNKPDGIACALETEPILNTSMALDVGTDKRLLEVANNVIKATGIPVTLIDITTLSEYRKDGHTSVYTIRQGKLLTPEQKADPAVFADCLHWCLPGVPDTWNELLYAHIISRS</sequence>
<dbReference type="EMBL" id="NKXS01002492">
    <property type="protein sequence ID" value="PIN13367.1"/>
    <property type="molecule type" value="Genomic_DNA"/>
</dbReference>
<dbReference type="GO" id="GO:0016020">
    <property type="term" value="C:membrane"/>
    <property type="evidence" value="ECO:0007669"/>
    <property type="project" value="UniProtKB-SubCell"/>
</dbReference>
<comment type="similarity">
    <text evidence="2">Belongs to the PC-esterase family. TBL subfamily.</text>
</comment>
<gene>
    <name evidence="9" type="ORF">CDL12_14011</name>
</gene>
<organism evidence="9 10">
    <name type="scientific">Handroanthus impetiginosus</name>
    <dbReference type="NCBI Taxonomy" id="429701"/>
    <lineage>
        <taxon>Eukaryota</taxon>
        <taxon>Viridiplantae</taxon>
        <taxon>Streptophyta</taxon>
        <taxon>Embryophyta</taxon>
        <taxon>Tracheophyta</taxon>
        <taxon>Spermatophyta</taxon>
        <taxon>Magnoliopsida</taxon>
        <taxon>eudicotyledons</taxon>
        <taxon>Gunneridae</taxon>
        <taxon>Pentapetalae</taxon>
        <taxon>asterids</taxon>
        <taxon>lamiids</taxon>
        <taxon>Lamiales</taxon>
        <taxon>Bignoniaceae</taxon>
        <taxon>Crescentiina</taxon>
        <taxon>Tabebuia alliance</taxon>
        <taxon>Handroanthus</taxon>
    </lineage>
</organism>
<evidence type="ECO:0000256" key="2">
    <source>
        <dbReference type="ARBA" id="ARBA00007727"/>
    </source>
</evidence>
<evidence type="ECO:0000259" key="7">
    <source>
        <dbReference type="Pfam" id="PF13839"/>
    </source>
</evidence>
<keyword evidence="3" id="KW-0812">Transmembrane</keyword>
<dbReference type="AlphaFoldDB" id="A0A2G9H770"/>
<dbReference type="Pfam" id="PF13839">
    <property type="entry name" value="PC-Esterase"/>
    <property type="match status" value="1"/>
</dbReference>
<feature type="domain" description="Trichome birefringence-like C-terminal" evidence="7">
    <location>
        <begin position="161"/>
        <end position="449"/>
    </location>
</feature>
<keyword evidence="4" id="KW-0735">Signal-anchor</keyword>
<evidence type="ECO:0000256" key="3">
    <source>
        <dbReference type="ARBA" id="ARBA00022692"/>
    </source>
</evidence>
<dbReference type="OrthoDB" id="1932925at2759"/>
<feature type="domain" description="Trichome birefringence-like N-terminal" evidence="8">
    <location>
        <begin position="107"/>
        <end position="160"/>
    </location>
</feature>
<name>A0A2G9H770_9LAMI</name>
<dbReference type="STRING" id="429701.A0A2G9H770"/>
<reference evidence="10" key="1">
    <citation type="journal article" date="2018" name="Gigascience">
        <title>Genome assembly of the Pink Ipe (Handroanthus impetiginosus, Bignoniaceae), a highly valued, ecologically keystone Neotropical timber forest tree.</title>
        <authorList>
            <person name="Silva-Junior O.B."/>
            <person name="Grattapaglia D."/>
            <person name="Novaes E."/>
            <person name="Collevatti R.G."/>
        </authorList>
    </citation>
    <scope>NUCLEOTIDE SEQUENCE [LARGE SCALE GENOMIC DNA]</scope>
    <source>
        <strain evidence="10">cv. UFG-1</strain>
    </source>
</reference>
<evidence type="ECO:0000256" key="4">
    <source>
        <dbReference type="ARBA" id="ARBA00022968"/>
    </source>
</evidence>
<keyword evidence="5" id="KW-1133">Transmembrane helix</keyword>
<keyword evidence="6" id="KW-0472">Membrane</keyword>
<evidence type="ECO:0000256" key="6">
    <source>
        <dbReference type="ARBA" id="ARBA00023136"/>
    </source>
</evidence>
<dbReference type="InterPro" id="IPR025846">
    <property type="entry name" value="TBL_N"/>
</dbReference>
<dbReference type="InterPro" id="IPR026057">
    <property type="entry name" value="TBL_C"/>
</dbReference>
<dbReference type="Pfam" id="PF14416">
    <property type="entry name" value="PMR5N"/>
    <property type="match status" value="1"/>
</dbReference>
<dbReference type="InterPro" id="IPR029962">
    <property type="entry name" value="TBL"/>
</dbReference>
<dbReference type="PANTHER" id="PTHR32285">
    <property type="entry name" value="PROTEIN TRICHOME BIREFRINGENCE-LIKE 9-RELATED"/>
    <property type="match status" value="1"/>
</dbReference>
<evidence type="ECO:0000256" key="1">
    <source>
        <dbReference type="ARBA" id="ARBA00004167"/>
    </source>
</evidence>
<accession>A0A2G9H770</accession>
<dbReference type="PANTHER" id="PTHR32285:SF227">
    <property type="entry name" value="PROTEIN TRICHOME BIREFRINGENCE-LIKE 28"/>
    <property type="match status" value="1"/>
</dbReference>
<dbReference type="GO" id="GO:0005794">
    <property type="term" value="C:Golgi apparatus"/>
    <property type="evidence" value="ECO:0007669"/>
    <property type="project" value="TreeGrafter"/>
</dbReference>
<evidence type="ECO:0000313" key="9">
    <source>
        <dbReference type="EMBL" id="PIN13367.1"/>
    </source>
</evidence>
<evidence type="ECO:0000256" key="5">
    <source>
        <dbReference type="ARBA" id="ARBA00022989"/>
    </source>
</evidence>
<protein>
    <submittedName>
        <fullName evidence="9">Uncharacterized protein</fullName>
    </submittedName>
</protein>